<gene>
    <name evidence="2" type="primary">Necator_chrX.g23071</name>
    <name evidence="2" type="ORF">RB195_022908</name>
</gene>
<proteinExistence type="predicted"/>
<keyword evidence="3" id="KW-1185">Reference proteome</keyword>
<dbReference type="Proteomes" id="UP001303046">
    <property type="component" value="Unassembled WGS sequence"/>
</dbReference>
<organism evidence="2 3">
    <name type="scientific">Necator americanus</name>
    <name type="common">Human hookworm</name>
    <dbReference type="NCBI Taxonomy" id="51031"/>
    <lineage>
        <taxon>Eukaryota</taxon>
        <taxon>Metazoa</taxon>
        <taxon>Ecdysozoa</taxon>
        <taxon>Nematoda</taxon>
        <taxon>Chromadorea</taxon>
        <taxon>Rhabditida</taxon>
        <taxon>Rhabditina</taxon>
        <taxon>Rhabditomorpha</taxon>
        <taxon>Strongyloidea</taxon>
        <taxon>Ancylostomatidae</taxon>
        <taxon>Bunostominae</taxon>
        <taxon>Necator</taxon>
    </lineage>
</organism>
<dbReference type="InterPro" id="IPR055510">
    <property type="entry name" value="DUF7083"/>
</dbReference>
<dbReference type="EMBL" id="JAVFWL010000006">
    <property type="protein sequence ID" value="KAK6761989.1"/>
    <property type="molecule type" value="Genomic_DNA"/>
</dbReference>
<name>A0ABR1EH28_NECAM</name>
<accession>A0ABR1EH28</accession>
<evidence type="ECO:0000313" key="2">
    <source>
        <dbReference type="EMBL" id="KAK6761989.1"/>
    </source>
</evidence>
<reference evidence="2 3" key="1">
    <citation type="submission" date="2023-08" db="EMBL/GenBank/DDBJ databases">
        <title>A Necator americanus chromosomal reference genome.</title>
        <authorList>
            <person name="Ilik V."/>
            <person name="Petrzelkova K.J."/>
            <person name="Pardy F."/>
            <person name="Fuh T."/>
            <person name="Niatou-Singa F.S."/>
            <person name="Gouil Q."/>
            <person name="Baker L."/>
            <person name="Ritchie M.E."/>
            <person name="Jex A.R."/>
            <person name="Gazzola D."/>
            <person name="Li H."/>
            <person name="Toshio Fujiwara R."/>
            <person name="Zhan B."/>
            <person name="Aroian R.V."/>
            <person name="Pafco B."/>
            <person name="Schwarz E.M."/>
        </authorList>
    </citation>
    <scope>NUCLEOTIDE SEQUENCE [LARGE SCALE GENOMIC DNA]</scope>
    <source>
        <strain evidence="2 3">Aroian</strain>
        <tissue evidence="2">Whole animal</tissue>
    </source>
</reference>
<evidence type="ECO:0000259" key="1">
    <source>
        <dbReference type="Pfam" id="PF23309"/>
    </source>
</evidence>
<sequence length="224" mass="26463">MVEQMRIQHEEMKTLPTALAPTQRTTVQDVSKNQYDQLSKDVQMFVSDEEVGHTFAYWYKRYGGVIRDSVLLDSKKRDLILMKLDEDAHRKYADDILPKQPPEIDFETTIANLEKLFAPRKTLIRRRYECLRINCPPLTASFVPFRDYANMIKRMVRSPPFHPQSNGQLERFVDTLRRLRREGRRRNLRNFCSAIEGHHVRQRQDIFLRWAPVEDVADVAEGIC</sequence>
<dbReference type="Pfam" id="PF23309">
    <property type="entry name" value="DUF7083"/>
    <property type="match status" value="1"/>
</dbReference>
<feature type="domain" description="DUF7083" evidence="1">
    <location>
        <begin position="35"/>
        <end position="118"/>
    </location>
</feature>
<comment type="caution">
    <text evidence="2">The sequence shown here is derived from an EMBL/GenBank/DDBJ whole genome shotgun (WGS) entry which is preliminary data.</text>
</comment>
<evidence type="ECO:0000313" key="3">
    <source>
        <dbReference type="Proteomes" id="UP001303046"/>
    </source>
</evidence>
<protein>
    <recommendedName>
        <fullName evidence="1">DUF7083 domain-containing protein</fullName>
    </recommendedName>
</protein>